<reference evidence="1" key="2">
    <citation type="submission" date="2011-02" db="EMBL/GenBank/DDBJ databases">
        <authorList>
            <person name="MacLean D."/>
        </authorList>
    </citation>
    <scope>NUCLEOTIDE SEQUENCE</scope>
</reference>
<sequence>MIRLVEPLVGISSGIEWSEKATHRARTIVTRLQPQLNLLCHTTSQRCNKAHCVRSSSPNATRMVNCCFHHAHFMIQQHYYKKHKTRQQRLRQLQALHQHSLHLARLVLSVLFA</sequence>
<proteinExistence type="predicted"/>
<reference evidence="1" key="1">
    <citation type="journal article" date="2011" name="PLoS Biol.">
        <title>Gene gain and loss during evolution of obligate parasitism in the white rust pathogen of Arabidopsis thaliana.</title>
        <authorList>
            <person name="Kemen E."/>
            <person name="Gardiner A."/>
            <person name="Schultz-Larsen T."/>
            <person name="Kemen A.C."/>
            <person name="Balmuth A.L."/>
            <person name="Robert-Seilaniantz A."/>
            <person name="Bailey K."/>
            <person name="Holub E."/>
            <person name="Studholme D.J."/>
            <person name="Maclean D."/>
            <person name="Jones J.D."/>
        </authorList>
    </citation>
    <scope>NUCLEOTIDE SEQUENCE</scope>
</reference>
<accession>F0W4X4</accession>
<protein>
    <submittedName>
        <fullName evidence="1">AlNc14C19G1945 protein</fullName>
    </submittedName>
</protein>
<dbReference type="AlphaFoldDB" id="F0W4X4"/>
<gene>
    <name evidence="1" type="primary">AlNc14C19G1945</name>
    <name evidence="1" type="ORF">ALNC14_023070</name>
</gene>
<dbReference type="HOGENOM" id="CLU_2138146_0_0_1"/>
<dbReference type="EMBL" id="FR824064">
    <property type="protein sequence ID" value="CCA16164.1"/>
    <property type="molecule type" value="Genomic_DNA"/>
</dbReference>
<organism evidence="1">
    <name type="scientific">Albugo laibachii Nc14</name>
    <dbReference type="NCBI Taxonomy" id="890382"/>
    <lineage>
        <taxon>Eukaryota</taxon>
        <taxon>Sar</taxon>
        <taxon>Stramenopiles</taxon>
        <taxon>Oomycota</taxon>
        <taxon>Peronosporomycetes</taxon>
        <taxon>Albuginales</taxon>
        <taxon>Albuginaceae</taxon>
        <taxon>Albugo</taxon>
    </lineage>
</organism>
<evidence type="ECO:0000313" key="1">
    <source>
        <dbReference type="EMBL" id="CCA16164.1"/>
    </source>
</evidence>
<name>F0W4X4_9STRA</name>